<evidence type="ECO:0000313" key="1">
    <source>
        <dbReference type="EMBL" id="TKD04488.1"/>
    </source>
</evidence>
<evidence type="ECO:0000313" key="2">
    <source>
        <dbReference type="Proteomes" id="UP000309215"/>
    </source>
</evidence>
<proteinExistence type="predicted"/>
<dbReference type="Proteomes" id="UP000309215">
    <property type="component" value="Unassembled WGS sequence"/>
</dbReference>
<dbReference type="AlphaFoldDB" id="A0A4U1J920"/>
<organism evidence="1 2">
    <name type="scientific">Polyangium fumosum</name>
    <dbReference type="NCBI Taxonomy" id="889272"/>
    <lineage>
        <taxon>Bacteria</taxon>
        <taxon>Pseudomonadati</taxon>
        <taxon>Myxococcota</taxon>
        <taxon>Polyangia</taxon>
        <taxon>Polyangiales</taxon>
        <taxon>Polyangiaceae</taxon>
        <taxon>Polyangium</taxon>
    </lineage>
</organism>
<accession>A0A4U1J920</accession>
<keyword evidence="2" id="KW-1185">Reference proteome</keyword>
<dbReference type="OrthoDB" id="5512293at2"/>
<name>A0A4U1J920_9BACT</name>
<dbReference type="RefSeq" id="WP_136931213.1">
    <property type="nucleotide sequence ID" value="NZ_SSMQ01000024.1"/>
</dbReference>
<sequence>MLLITREQRERAGDPAFVTRVVRHLKLYYFEELCLLEDEVLRNRVVHCIARARKHGLTYEMCLTLFTANMLRINPAYDEHPVLAAILADTSRPEEKRMEALVFEATPEDWDEAERQCDAEAYWKDVDAVVMEED</sequence>
<dbReference type="EMBL" id="SSMQ01000024">
    <property type="protein sequence ID" value="TKD04488.1"/>
    <property type="molecule type" value="Genomic_DNA"/>
</dbReference>
<gene>
    <name evidence="1" type="ORF">E8A74_23040</name>
</gene>
<reference evidence="1 2" key="1">
    <citation type="submission" date="2019-04" db="EMBL/GenBank/DDBJ databases">
        <authorList>
            <person name="Li Y."/>
            <person name="Wang J."/>
        </authorList>
    </citation>
    <scope>NUCLEOTIDE SEQUENCE [LARGE SCALE GENOMIC DNA]</scope>
    <source>
        <strain evidence="1 2">DSM 14668</strain>
    </source>
</reference>
<comment type="caution">
    <text evidence="1">The sequence shown here is derived from an EMBL/GenBank/DDBJ whole genome shotgun (WGS) entry which is preliminary data.</text>
</comment>
<protein>
    <submittedName>
        <fullName evidence="1">Uncharacterized protein</fullName>
    </submittedName>
</protein>